<proteinExistence type="predicted"/>
<dbReference type="PANTHER" id="PTHR24186:SF38">
    <property type="entry name" value="ANKYRIN REPEAT FAMILY PROTEIN"/>
    <property type="match status" value="1"/>
</dbReference>
<dbReference type="Gene3D" id="1.25.40.20">
    <property type="entry name" value="Ankyrin repeat-containing domain"/>
    <property type="match status" value="1"/>
</dbReference>
<dbReference type="AlphaFoldDB" id="A0A8J9SD12"/>
<dbReference type="Pfam" id="PF00023">
    <property type="entry name" value="Ank"/>
    <property type="match status" value="1"/>
</dbReference>
<evidence type="ECO:0008006" key="6">
    <source>
        <dbReference type="Google" id="ProtNLM"/>
    </source>
</evidence>
<dbReference type="InterPro" id="IPR002110">
    <property type="entry name" value="Ankyrin_rpt"/>
</dbReference>
<organism evidence="5">
    <name type="scientific">Phaeodactylum tricornutum</name>
    <name type="common">Diatom</name>
    <dbReference type="NCBI Taxonomy" id="2850"/>
    <lineage>
        <taxon>Eukaryota</taxon>
        <taxon>Sar</taxon>
        <taxon>Stramenopiles</taxon>
        <taxon>Ochrophyta</taxon>
        <taxon>Bacillariophyta</taxon>
        <taxon>Bacillariophyceae</taxon>
        <taxon>Bacillariophycidae</taxon>
        <taxon>Naviculales</taxon>
        <taxon>Phaeodactylaceae</taxon>
        <taxon>Phaeodactylum</taxon>
    </lineage>
</organism>
<sequence>MFPTMNGQVDEMDNTSHEEPTTSSNSSCPLSVVSIPGLGVPQSLANALRRIEVPQLDAIPILLGEADALITPIRGRERYTDDDSSLTVPHTVHTATKFPHLSRRWPSRLMRLISEKSNDDEWSAVMERLQSHPEEIAIKGPANGMNAFHAACVRYPPLHVISAMIAVSNPETIGAANANGETPLHLAADGASEDVQMLLIDCAPKAALAQDKYGDCPLHFAARSGATRHLMQALVQAAPESISIANPRGVTPFSLLPRTFLEAEDLDEIFDDESDNFRDDWDLHVLFLSCSYVENGYTVPEFSLLEEDYRTDRFQDWIVHAAAVTAACPRQVLTFLCRMFPDQALRRNEKGFTPLLLATQTPAMDEPDEWNENEDGYRAEIDAVEGRLQIESHGVTFEEVSPQMGDSAFIYRSTSALRPGLKSKQKDSVIDILLRWSPRSIICEDVQGRLPLAHALVSGHSWHTVRSIIAACPRALEVRDRATGLYMCQLSSIHSPDLDTVYTIVRSHPHFLRLSGNFQAGRSCKSSVGN</sequence>
<dbReference type="InterPro" id="IPR036770">
    <property type="entry name" value="Ankyrin_rpt-contain_sf"/>
</dbReference>
<dbReference type="SMART" id="SM00248">
    <property type="entry name" value="ANK"/>
    <property type="match status" value="3"/>
</dbReference>
<dbReference type="GO" id="GO:0005886">
    <property type="term" value="C:plasma membrane"/>
    <property type="evidence" value="ECO:0007669"/>
    <property type="project" value="TreeGrafter"/>
</dbReference>
<evidence type="ECO:0000256" key="1">
    <source>
        <dbReference type="ARBA" id="ARBA00022737"/>
    </source>
</evidence>
<keyword evidence="2 3" id="KW-0040">ANK repeat</keyword>
<dbReference type="PROSITE" id="PS50297">
    <property type="entry name" value="ANK_REP_REGION"/>
    <property type="match status" value="1"/>
</dbReference>
<evidence type="ECO:0000256" key="3">
    <source>
        <dbReference type="PROSITE-ProRule" id="PRU00023"/>
    </source>
</evidence>
<dbReference type="PANTHER" id="PTHR24186">
    <property type="entry name" value="PROTEIN PHOSPHATASE 1 REGULATORY SUBUNIT"/>
    <property type="match status" value="1"/>
</dbReference>
<dbReference type="SUPFAM" id="SSF48403">
    <property type="entry name" value="Ankyrin repeat"/>
    <property type="match status" value="1"/>
</dbReference>
<name>A0A8J9SD12_PHATR</name>
<gene>
    <name evidence="5" type="ORF">PTTT1_LOCUS1269</name>
</gene>
<feature type="repeat" description="ANK" evidence="3">
    <location>
        <begin position="179"/>
        <end position="201"/>
    </location>
</feature>
<dbReference type="EMBL" id="OU594942">
    <property type="protein sequence ID" value="CAG9276615.1"/>
    <property type="molecule type" value="Genomic_DNA"/>
</dbReference>
<accession>A0A8J9SD12</accession>
<evidence type="ECO:0000256" key="4">
    <source>
        <dbReference type="SAM" id="MobiDB-lite"/>
    </source>
</evidence>
<dbReference type="Proteomes" id="UP000836788">
    <property type="component" value="Chromosome 1"/>
</dbReference>
<reference evidence="5" key="1">
    <citation type="submission" date="2022-02" db="EMBL/GenBank/DDBJ databases">
        <authorList>
            <person name="Giguere J D."/>
        </authorList>
    </citation>
    <scope>NUCLEOTIDE SEQUENCE</scope>
    <source>
        <strain evidence="5">CCAP 1055/1</strain>
    </source>
</reference>
<evidence type="ECO:0000256" key="2">
    <source>
        <dbReference type="ARBA" id="ARBA00023043"/>
    </source>
</evidence>
<feature type="region of interest" description="Disordered" evidence="4">
    <location>
        <begin position="1"/>
        <end position="28"/>
    </location>
</feature>
<keyword evidence="1" id="KW-0677">Repeat</keyword>
<protein>
    <recommendedName>
        <fullName evidence="6">Ankyrin repeat protein</fullName>
    </recommendedName>
</protein>
<dbReference type="PROSITE" id="PS50088">
    <property type="entry name" value="ANK_REPEAT"/>
    <property type="match status" value="1"/>
</dbReference>
<evidence type="ECO:0000313" key="5">
    <source>
        <dbReference type="EMBL" id="CAG9276615.1"/>
    </source>
</evidence>